<evidence type="ECO:0000256" key="1">
    <source>
        <dbReference type="SAM" id="MobiDB-lite"/>
    </source>
</evidence>
<evidence type="ECO:0000313" key="5">
    <source>
        <dbReference type="EMBL" id="MDT0444738.1"/>
    </source>
</evidence>
<evidence type="ECO:0000259" key="4">
    <source>
        <dbReference type="Pfam" id="PF20737"/>
    </source>
</evidence>
<keyword evidence="6" id="KW-1185">Reference proteome</keyword>
<evidence type="ECO:0000259" key="3">
    <source>
        <dbReference type="Pfam" id="PF20736"/>
    </source>
</evidence>
<reference evidence="6" key="1">
    <citation type="submission" date="2023-07" db="EMBL/GenBank/DDBJ databases">
        <title>30 novel species of actinomycetes from the DSMZ collection.</title>
        <authorList>
            <person name="Nouioui I."/>
        </authorList>
    </citation>
    <scope>NUCLEOTIDE SEQUENCE [LARGE SCALE GENOMIC DNA]</scope>
    <source>
        <strain evidence="6">DSM 41886</strain>
    </source>
</reference>
<comment type="caution">
    <text evidence="5">The sequence shown here is derived from an EMBL/GenBank/DDBJ whole genome shotgun (WGS) entry which is preliminary data.</text>
</comment>
<dbReference type="InterPro" id="IPR012878">
    <property type="entry name" value="Beta-AFase-like_GH127_cat"/>
</dbReference>
<dbReference type="Pfam" id="PF20736">
    <property type="entry name" value="Glyco_hydro127M"/>
    <property type="match status" value="1"/>
</dbReference>
<dbReference type="Pfam" id="PF07944">
    <property type="entry name" value="Beta-AFase-like_GH127_cat"/>
    <property type="match status" value="1"/>
</dbReference>
<proteinExistence type="predicted"/>
<keyword evidence="5" id="KW-0378">Hydrolase</keyword>
<dbReference type="SUPFAM" id="SSF48208">
    <property type="entry name" value="Six-hairpin glycosidases"/>
    <property type="match status" value="1"/>
</dbReference>
<evidence type="ECO:0000259" key="2">
    <source>
        <dbReference type="Pfam" id="PF07944"/>
    </source>
</evidence>
<feature type="domain" description="Non-reducing end beta-L-arabinofuranosidase-like GH127 C-terminal" evidence="4">
    <location>
        <begin position="520"/>
        <end position="641"/>
    </location>
</feature>
<dbReference type="InterPro" id="IPR049049">
    <property type="entry name" value="Beta-AFase-like_GH127_C"/>
</dbReference>
<protein>
    <submittedName>
        <fullName evidence="5">Glycoside hydrolase family 127 protein</fullName>
    </submittedName>
</protein>
<dbReference type="Proteomes" id="UP001183615">
    <property type="component" value="Unassembled WGS sequence"/>
</dbReference>
<name>A0ABU2S7F5_9ACTN</name>
<dbReference type="InterPro" id="IPR049174">
    <property type="entry name" value="Beta-AFase-like"/>
</dbReference>
<dbReference type="InterPro" id="IPR049046">
    <property type="entry name" value="Beta-AFase-like_GH127_middle"/>
</dbReference>
<dbReference type="RefSeq" id="WP_311618989.1">
    <property type="nucleotide sequence ID" value="NZ_JAVREV010000010.1"/>
</dbReference>
<feature type="domain" description="Non-reducing end beta-L-arabinofuranosidase-like GH127 catalytic" evidence="2">
    <location>
        <begin position="22"/>
        <end position="407"/>
    </location>
</feature>
<dbReference type="InterPro" id="IPR008928">
    <property type="entry name" value="6-hairpin_glycosidase_sf"/>
</dbReference>
<gene>
    <name evidence="5" type="ORF">RM779_19345</name>
</gene>
<dbReference type="PANTHER" id="PTHR43465">
    <property type="entry name" value="DUF1680 DOMAIN PROTEIN (AFU_ORTHOLOGUE AFUA_1G08910)"/>
    <property type="match status" value="1"/>
</dbReference>
<dbReference type="EMBL" id="JAVREV010000010">
    <property type="protein sequence ID" value="MDT0444738.1"/>
    <property type="molecule type" value="Genomic_DNA"/>
</dbReference>
<dbReference type="GO" id="GO:0016787">
    <property type="term" value="F:hydrolase activity"/>
    <property type="evidence" value="ECO:0007669"/>
    <property type="project" value="UniProtKB-KW"/>
</dbReference>
<evidence type="ECO:0000313" key="6">
    <source>
        <dbReference type="Proteomes" id="UP001183615"/>
    </source>
</evidence>
<organism evidence="5 6">
    <name type="scientific">Streptomyces johnsoniae</name>
    <dbReference type="NCBI Taxonomy" id="3075532"/>
    <lineage>
        <taxon>Bacteria</taxon>
        <taxon>Bacillati</taxon>
        <taxon>Actinomycetota</taxon>
        <taxon>Actinomycetes</taxon>
        <taxon>Kitasatosporales</taxon>
        <taxon>Streptomycetaceae</taxon>
        <taxon>Streptomyces</taxon>
    </lineage>
</organism>
<dbReference type="Pfam" id="PF20737">
    <property type="entry name" value="Glyco_hydro127C"/>
    <property type="match status" value="1"/>
</dbReference>
<feature type="domain" description="Non-reducing end beta-L-arabinofuranosidase-like GH127 middle" evidence="3">
    <location>
        <begin position="423"/>
        <end position="518"/>
    </location>
</feature>
<sequence length="645" mass="70494">MEGPALPSPTAHTAHRPPSSSHVRLTGGPWLRWQRVNREVSLPLALEWLEKAGNLRNLRIAAGEAEGGYRGPVYMDSDVHKILESAAWELGHGPDAALSDFVGRTARLLERAQEEDGYLDSHYQVAEPDRRWSRLVDSHEMYCAGHLMQAAVAAHRAAADADGRLLTVARRFADHLADVFLAGPGPGLDGHPEVETALVELYRVTGERRYLELASAFVERRGRGLVGRHKHGSAHRQDHLPVREAPTLTGHAVRGLYLEAGIVDVAVETGDSALLAASAARWADMAATKTALTGGLGSRQVGEVFGERYELPPDLAYNETCASAASVQWSWRLLLATGDARYADLIERTVFNAFGAARSADGRRYYKGNPLQRRADHAEAVGDPRWRDEWFFSACCPPAVTRLVGSLEHYAVTVSEDAGCPTLHLQQFTPLTLSCPLAGGGLGLRVETGYPWDGAVRVTVTEAPPQPWALALRIPPWSARTSLEVDGERYPAERDERGYAVLRRDWRSGDTVTLRLDMAPRLTVPHPRVDAVRGCAAVERGPLVYCFEQVDQEAGTDVDDLALPPGVTFQEVEREDLDGAGRTVVLRADAVAVAGEHEAGLPYRRHGGPHAADRRRAAAVTAVPYFQWDNRGDGAMRVWMPLLSG</sequence>
<feature type="region of interest" description="Disordered" evidence="1">
    <location>
        <begin position="1"/>
        <end position="23"/>
    </location>
</feature>
<dbReference type="PANTHER" id="PTHR43465:SF2">
    <property type="entry name" value="DUF1680 DOMAIN PROTEIN (AFU_ORTHOLOGUE AFUA_1G08910)"/>
    <property type="match status" value="1"/>
</dbReference>
<accession>A0ABU2S7F5</accession>